<organism evidence="8 9">
    <name type="scientific">Eleusine coracana subsp. coracana</name>
    <dbReference type="NCBI Taxonomy" id="191504"/>
    <lineage>
        <taxon>Eukaryota</taxon>
        <taxon>Viridiplantae</taxon>
        <taxon>Streptophyta</taxon>
        <taxon>Embryophyta</taxon>
        <taxon>Tracheophyta</taxon>
        <taxon>Spermatophyta</taxon>
        <taxon>Magnoliopsida</taxon>
        <taxon>Liliopsida</taxon>
        <taxon>Poales</taxon>
        <taxon>Poaceae</taxon>
        <taxon>PACMAD clade</taxon>
        <taxon>Chloridoideae</taxon>
        <taxon>Cynodonteae</taxon>
        <taxon>Eleusininae</taxon>
        <taxon>Eleusine</taxon>
    </lineage>
</organism>
<sequence>MASLHLLNHLNMSCNNISGKVPPGSQLQTLGDQNPYIFAGNHYLCSPLVPGSCSEHKENPADHEQADGHDILLYVFSGLGFGSGFAAVWWLLMFSKAISKVYVQFIDSISDSVCGLIIPLKHLAG</sequence>
<accession>A0AAV5CSF6</accession>
<proteinExistence type="predicted"/>
<reference evidence="8" key="2">
    <citation type="submission" date="2021-12" db="EMBL/GenBank/DDBJ databases">
        <title>Resequencing data analysis of finger millet.</title>
        <authorList>
            <person name="Hatakeyama M."/>
            <person name="Aluri S."/>
            <person name="Balachadran M.T."/>
            <person name="Sivarajan S.R."/>
            <person name="Poveda L."/>
            <person name="Shimizu-Inatsugi R."/>
            <person name="Schlapbach R."/>
            <person name="Sreeman S.M."/>
            <person name="Shimizu K.K."/>
        </authorList>
    </citation>
    <scope>NUCLEOTIDE SEQUENCE</scope>
</reference>
<keyword evidence="6" id="KW-0325">Glycoprotein</keyword>
<dbReference type="InterPro" id="IPR032675">
    <property type="entry name" value="LRR_dom_sf"/>
</dbReference>
<keyword evidence="4 7" id="KW-1133">Transmembrane helix</keyword>
<protein>
    <submittedName>
        <fullName evidence="8">Uncharacterized protein</fullName>
    </submittedName>
</protein>
<keyword evidence="3" id="KW-0732">Signal</keyword>
<gene>
    <name evidence="8" type="primary">ga18224</name>
    <name evidence="8" type="ORF">PR202_ga18224</name>
</gene>
<keyword evidence="2 7" id="KW-0812">Transmembrane</keyword>
<reference evidence="8" key="1">
    <citation type="journal article" date="2018" name="DNA Res.">
        <title>Multiple hybrid de novo genome assembly of finger millet, an orphan allotetraploid crop.</title>
        <authorList>
            <person name="Hatakeyama M."/>
            <person name="Aluri S."/>
            <person name="Balachadran M.T."/>
            <person name="Sivarajan S.R."/>
            <person name="Patrignani A."/>
            <person name="Gruter S."/>
            <person name="Poveda L."/>
            <person name="Shimizu-Inatsugi R."/>
            <person name="Baeten J."/>
            <person name="Francoijs K.J."/>
            <person name="Nataraja K.N."/>
            <person name="Reddy Y.A.N."/>
            <person name="Phadnis S."/>
            <person name="Ravikumar R.L."/>
            <person name="Schlapbach R."/>
            <person name="Sreeman S.M."/>
            <person name="Shimizu K.K."/>
        </authorList>
    </citation>
    <scope>NUCLEOTIDE SEQUENCE</scope>
</reference>
<dbReference type="GO" id="GO:0016020">
    <property type="term" value="C:membrane"/>
    <property type="evidence" value="ECO:0007669"/>
    <property type="project" value="UniProtKB-SubCell"/>
</dbReference>
<evidence type="ECO:0000256" key="4">
    <source>
        <dbReference type="ARBA" id="ARBA00022989"/>
    </source>
</evidence>
<evidence type="ECO:0000313" key="9">
    <source>
        <dbReference type="Proteomes" id="UP001054889"/>
    </source>
</evidence>
<dbReference type="InterPro" id="IPR046956">
    <property type="entry name" value="RLP23-like"/>
</dbReference>
<comment type="subcellular location">
    <subcellularLocation>
        <location evidence="1">Membrane</location>
        <topology evidence="1">Single-pass type I membrane protein</topology>
    </subcellularLocation>
</comment>
<dbReference type="EMBL" id="BQKI01000008">
    <property type="protein sequence ID" value="GJN00994.1"/>
    <property type="molecule type" value="Genomic_DNA"/>
</dbReference>
<dbReference type="AlphaFoldDB" id="A0AAV5CSF6"/>
<evidence type="ECO:0000256" key="3">
    <source>
        <dbReference type="ARBA" id="ARBA00022729"/>
    </source>
</evidence>
<evidence type="ECO:0000256" key="2">
    <source>
        <dbReference type="ARBA" id="ARBA00022692"/>
    </source>
</evidence>
<keyword evidence="9" id="KW-1185">Reference proteome</keyword>
<evidence type="ECO:0000256" key="6">
    <source>
        <dbReference type="ARBA" id="ARBA00023180"/>
    </source>
</evidence>
<evidence type="ECO:0000256" key="7">
    <source>
        <dbReference type="SAM" id="Phobius"/>
    </source>
</evidence>
<dbReference type="Proteomes" id="UP001054889">
    <property type="component" value="Unassembled WGS sequence"/>
</dbReference>
<keyword evidence="5 7" id="KW-0472">Membrane</keyword>
<evidence type="ECO:0000313" key="8">
    <source>
        <dbReference type="EMBL" id="GJN00994.1"/>
    </source>
</evidence>
<name>A0AAV5CSF6_ELECO</name>
<dbReference type="PANTHER" id="PTHR48063">
    <property type="entry name" value="LRR RECEPTOR-LIKE KINASE"/>
    <property type="match status" value="1"/>
</dbReference>
<evidence type="ECO:0000256" key="1">
    <source>
        <dbReference type="ARBA" id="ARBA00004479"/>
    </source>
</evidence>
<dbReference type="PANTHER" id="PTHR48063:SF92">
    <property type="entry name" value="LEUCINE-RICH REPEAT-CONTAINING N-TERMINAL PLANT-TYPE DOMAIN-CONTAINING PROTEIN"/>
    <property type="match status" value="1"/>
</dbReference>
<evidence type="ECO:0000256" key="5">
    <source>
        <dbReference type="ARBA" id="ARBA00023136"/>
    </source>
</evidence>
<comment type="caution">
    <text evidence="8">The sequence shown here is derived from an EMBL/GenBank/DDBJ whole genome shotgun (WGS) entry which is preliminary data.</text>
</comment>
<dbReference type="Gene3D" id="3.80.10.10">
    <property type="entry name" value="Ribonuclease Inhibitor"/>
    <property type="match status" value="1"/>
</dbReference>
<feature type="transmembrane region" description="Helical" evidence="7">
    <location>
        <begin position="71"/>
        <end position="92"/>
    </location>
</feature>